<comment type="caution">
    <text evidence="2">The sequence shown here is derived from an EMBL/GenBank/DDBJ whole genome shotgun (WGS) entry which is preliminary data.</text>
</comment>
<dbReference type="Proteomes" id="UP001281614">
    <property type="component" value="Unassembled WGS sequence"/>
</dbReference>
<evidence type="ECO:0000313" key="2">
    <source>
        <dbReference type="EMBL" id="KAK2773325.1"/>
    </source>
</evidence>
<accession>A0AAE0DAW4</accession>
<protein>
    <submittedName>
        <fullName evidence="2">Uncharacterized protein</fullName>
    </submittedName>
</protein>
<proteinExistence type="predicted"/>
<feature type="region of interest" description="Disordered" evidence="1">
    <location>
        <begin position="87"/>
        <end position="117"/>
    </location>
</feature>
<feature type="compositionally biased region" description="Low complexity" evidence="1">
    <location>
        <begin position="193"/>
        <end position="204"/>
    </location>
</feature>
<organism evidence="2 3">
    <name type="scientific">Colletotrichum kahawae</name>
    <name type="common">Coffee berry disease fungus</name>
    <dbReference type="NCBI Taxonomy" id="34407"/>
    <lineage>
        <taxon>Eukaryota</taxon>
        <taxon>Fungi</taxon>
        <taxon>Dikarya</taxon>
        <taxon>Ascomycota</taxon>
        <taxon>Pezizomycotina</taxon>
        <taxon>Sordariomycetes</taxon>
        <taxon>Hypocreomycetidae</taxon>
        <taxon>Glomerellales</taxon>
        <taxon>Glomerellaceae</taxon>
        <taxon>Colletotrichum</taxon>
        <taxon>Colletotrichum gloeosporioides species complex</taxon>
    </lineage>
</organism>
<evidence type="ECO:0000256" key="1">
    <source>
        <dbReference type="SAM" id="MobiDB-lite"/>
    </source>
</evidence>
<dbReference type="EMBL" id="VYYT01000057">
    <property type="protein sequence ID" value="KAK2773325.1"/>
    <property type="molecule type" value="Genomic_DNA"/>
</dbReference>
<feature type="region of interest" description="Disordered" evidence="1">
    <location>
        <begin position="193"/>
        <end position="216"/>
    </location>
</feature>
<sequence>MGRSADEAMDQGGNAVIHATAAAIHTRPDAPKEGNAVGLALPSCVVVAAARPGWAFPSRVIDLDLAGARQEWAKGHESLGKPSLLESSQHATCGDSKGRPVAMRGTTKTSQPDARDGLVPCEEENKKGAGVLVVESERLRNFMPQGGIHQWQPQAGELSSLQWFVRGGGDGGGKWRGHDGGLLLSKILPSSQRQSSSAQWTTTTQEEEERKCAQPMPCRKRNRPNLVFAASDEDWIEKDGAWWDGGCLPGGLGGRMGVIQAQIFVFMGVLGYETNAAM</sequence>
<name>A0AAE0DAW4_COLKA</name>
<gene>
    <name evidence="2" type="ORF">CKAH01_03785</name>
</gene>
<reference evidence="2" key="1">
    <citation type="submission" date="2023-02" db="EMBL/GenBank/DDBJ databases">
        <title>Colletotrichum kahawae CIFC_Que2 genome sequencing and assembly.</title>
        <authorList>
            <person name="Baroncelli R."/>
        </authorList>
    </citation>
    <scope>NUCLEOTIDE SEQUENCE</scope>
    <source>
        <strain evidence="2">CIFC_Que2</strain>
    </source>
</reference>
<evidence type="ECO:0000313" key="3">
    <source>
        <dbReference type="Proteomes" id="UP001281614"/>
    </source>
</evidence>
<dbReference type="AlphaFoldDB" id="A0AAE0DAW4"/>
<keyword evidence="3" id="KW-1185">Reference proteome</keyword>